<evidence type="ECO:0000256" key="1">
    <source>
        <dbReference type="SAM" id="MobiDB-lite"/>
    </source>
</evidence>
<dbReference type="Gene3D" id="3.40.430.10">
    <property type="entry name" value="Dihydrofolate Reductase, subunit A"/>
    <property type="match status" value="1"/>
</dbReference>
<reference evidence="3 4" key="1">
    <citation type="submission" date="2020-02" db="EMBL/GenBank/DDBJ databases">
        <title>Genome sequence of the type strain DSM 27180 of Arthrobacter silviterrae.</title>
        <authorList>
            <person name="Gao J."/>
            <person name="Sun J."/>
        </authorList>
    </citation>
    <scope>NUCLEOTIDE SEQUENCE [LARGE SCALE GENOMIC DNA]</scope>
    <source>
        <strain evidence="3 4">DSM 27180</strain>
    </source>
</reference>
<evidence type="ECO:0000313" key="4">
    <source>
        <dbReference type="Proteomes" id="UP000479226"/>
    </source>
</evidence>
<accession>A0ABX0DCB7</accession>
<evidence type="ECO:0000259" key="2">
    <source>
        <dbReference type="Pfam" id="PF01872"/>
    </source>
</evidence>
<dbReference type="InterPro" id="IPR024072">
    <property type="entry name" value="DHFR-like_dom_sf"/>
</dbReference>
<keyword evidence="4" id="KW-1185">Reference proteome</keyword>
<evidence type="ECO:0000313" key="3">
    <source>
        <dbReference type="EMBL" id="NGN84568.1"/>
    </source>
</evidence>
<dbReference type="Proteomes" id="UP000479226">
    <property type="component" value="Unassembled WGS sequence"/>
</dbReference>
<name>A0ABX0DCB7_9MICC</name>
<dbReference type="EMBL" id="JAAKZI010000026">
    <property type="protein sequence ID" value="NGN84568.1"/>
    <property type="molecule type" value="Genomic_DNA"/>
</dbReference>
<gene>
    <name evidence="3" type="ORF">G6N77_14040</name>
</gene>
<feature type="compositionally biased region" description="Polar residues" evidence="1">
    <location>
        <begin position="206"/>
        <end position="215"/>
    </location>
</feature>
<dbReference type="Pfam" id="PF01872">
    <property type="entry name" value="RibD_C"/>
    <property type="match status" value="1"/>
</dbReference>
<organism evidence="3 4">
    <name type="scientific">Arthrobacter silviterrae</name>
    <dbReference type="NCBI Taxonomy" id="2026658"/>
    <lineage>
        <taxon>Bacteria</taxon>
        <taxon>Bacillati</taxon>
        <taxon>Actinomycetota</taxon>
        <taxon>Actinomycetes</taxon>
        <taxon>Micrococcales</taxon>
        <taxon>Micrococcaceae</taxon>
        <taxon>Arthrobacter</taxon>
    </lineage>
</organism>
<dbReference type="SUPFAM" id="SSF53597">
    <property type="entry name" value="Dihydrofolate reductase-like"/>
    <property type="match status" value="1"/>
</dbReference>
<proteinExistence type="predicted"/>
<comment type="caution">
    <text evidence="3">The sequence shown here is derived from an EMBL/GenBank/DDBJ whole genome shotgun (WGS) entry which is preliminary data.</text>
</comment>
<protein>
    <submittedName>
        <fullName evidence="3">Deaminase</fullName>
    </submittedName>
</protein>
<feature type="region of interest" description="Disordered" evidence="1">
    <location>
        <begin position="190"/>
        <end position="215"/>
    </location>
</feature>
<sequence>MRPLRYSINVTLDGCCHHEAGLPPDEESMRYWTAEMQRADALLFGRVTYGMMEGAWRQPATGTWPAWMEEWEVPFAEAIDRAKKYVVSSTLGGVDWNAELVQGAVGQAVQRLKQEPGEGLWVGGVRLPLTLAGLGLIDEYEFLVQPVLAGHGPTLLAGLSERIQLELVDRHEFRSGVVAMRYRPTQAAANVGRAADGSTVRPVTGKHQSLSQKRS</sequence>
<feature type="domain" description="Bacterial bifunctional deaminase-reductase C-terminal" evidence="2">
    <location>
        <begin position="6"/>
        <end position="178"/>
    </location>
</feature>
<dbReference type="InterPro" id="IPR002734">
    <property type="entry name" value="RibDG_C"/>
</dbReference>